<reference evidence="2 5" key="2">
    <citation type="submission" date="2018-11" db="EMBL/GenBank/DDBJ databases">
        <title>Complete genome sequence of Leptospira kmetyi isolate LS 001/16 from soil sample associated with a leptospirosis patient in Kelantan.</title>
        <authorList>
            <person name="Muhammad Yusoff F."/>
            <person name="Muhammad Yusoff S."/>
            <person name="Ahmad M.N."/>
            <person name="Yusof N.Y."/>
            <person name="Aziah I."/>
        </authorList>
    </citation>
    <scope>NUCLEOTIDE SEQUENCE [LARGE SCALE GENOMIC DNA]</scope>
    <source>
        <strain evidence="2 5">LS 001/16</strain>
    </source>
</reference>
<dbReference type="EMBL" id="CP033614">
    <property type="protein sequence ID" value="AYV56659.1"/>
    <property type="molecule type" value="Genomic_DNA"/>
</dbReference>
<accession>A0AAD0URJ1</accession>
<organism evidence="2 5">
    <name type="scientific">Leptospira kmetyi</name>
    <dbReference type="NCBI Taxonomy" id="408139"/>
    <lineage>
        <taxon>Bacteria</taxon>
        <taxon>Pseudomonadati</taxon>
        <taxon>Spirochaetota</taxon>
        <taxon>Spirochaetia</taxon>
        <taxon>Leptospirales</taxon>
        <taxon>Leptospiraceae</taxon>
        <taxon>Leptospira</taxon>
    </lineage>
</organism>
<dbReference type="RefSeq" id="WP_100738254.1">
    <property type="nucleotide sequence ID" value="NZ_CP033614.1"/>
</dbReference>
<reference evidence="3 4" key="1">
    <citation type="submission" date="2017-07" db="EMBL/GenBank/DDBJ databases">
        <title>Leptospira spp. isolated from tropical soils.</title>
        <authorList>
            <person name="Thibeaux R."/>
            <person name="Iraola G."/>
            <person name="Ferres I."/>
            <person name="Bierque E."/>
            <person name="Girault D."/>
            <person name="Soupe-Gilbert M.-E."/>
            <person name="Picardeau M."/>
            <person name="Goarant C."/>
        </authorList>
    </citation>
    <scope>NUCLEOTIDE SEQUENCE [LARGE SCALE GENOMIC DNA]</scope>
    <source>
        <strain evidence="3 4">JW2-C-B1</strain>
    </source>
</reference>
<feature type="signal peptide" evidence="1">
    <location>
        <begin position="1"/>
        <end position="17"/>
    </location>
</feature>
<evidence type="ECO:0000313" key="3">
    <source>
        <dbReference type="EMBL" id="PJZ31260.1"/>
    </source>
</evidence>
<evidence type="ECO:0000313" key="2">
    <source>
        <dbReference type="EMBL" id="AYV56659.1"/>
    </source>
</evidence>
<dbReference type="EMBL" id="NPDP01000004">
    <property type="protein sequence ID" value="PJZ31260.1"/>
    <property type="molecule type" value="Genomic_DNA"/>
</dbReference>
<evidence type="ECO:0008006" key="6">
    <source>
        <dbReference type="Google" id="ProtNLM"/>
    </source>
</evidence>
<name>A0AAD0URJ1_9LEPT</name>
<dbReference type="KEGG" id="lkm:EFP84_14920"/>
<proteinExistence type="predicted"/>
<keyword evidence="1" id="KW-0732">Signal</keyword>
<evidence type="ECO:0000256" key="1">
    <source>
        <dbReference type="SAM" id="SignalP"/>
    </source>
</evidence>
<sequence length="75" mass="8446">MKVFTRLILAMVVGLFAVNCGVQVVSNDVVRTSKGFYRFFKTSQDNFYNSRAEFCAIDAKTNAITCKEVSINYGF</sequence>
<dbReference type="Proteomes" id="UP000276407">
    <property type="component" value="Chromosome 1"/>
</dbReference>
<evidence type="ECO:0000313" key="4">
    <source>
        <dbReference type="Proteomes" id="UP000231919"/>
    </source>
</evidence>
<protein>
    <recommendedName>
        <fullName evidence="6">Lipoprotein</fullName>
    </recommendedName>
</protein>
<keyword evidence="4" id="KW-1185">Reference proteome</keyword>
<dbReference type="AlphaFoldDB" id="A0AAD0URJ1"/>
<feature type="chain" id="PRO_5042285913" description="Lipoprotein" evidence="1">
    <location>
        <begin position="18"/>
        <end position="75"/>
    </location>
</feature>
<gene>
    <name evidence="3" type="ORF">CH378_03420</name>
    <name evidence="2" type="ORF">EFP84_14920</name>
</gene>
<dbReference type="Proteomes" id="UP000231919">
    <property type="component" value="Unassembled WGS sequence"/>
</dbReference>
<evidence type="ECO:0000313" key="5">
    <source>
        <dbReference type="Proteomes" id="UP000276407"/>
    </source>
</evidence>